<keyword evidence="1" id="KW-0812">Transmembrane</keyword>
<evidence type="ECO:0000313" key="3">
    <source>
        <dbReference type="Proteomes" id="UP000664795"/>
    </source>
</evidence>
<feature type="transmembrane region" description="Helical" evidence="1">
    <location>
        <begin position="7"/>
        <end position="26"/>
    </location>
</feature>
<protein>
    <submittedName>
        <fullName evidence="2">DoxX family protein</fullName>
    </submittedName>
</protein>
<dbReference type="RefSeq" id="WP_207336301.1">
    <property type="nucleotide sequence ID" value="NZ_JAFMYU010000011.1"/>
</dbReference>
<comment type="caution">
    <text evidence="2">The sequence shown here is derived from an EMBL/GenBank/DDBJ whole genome shotgun (WGS) entry which is preliminary data.</text>
</comment>
<proteinExistence type="predicted"/>
<dbReference type="EMBL" id="JAFMYU010000011">
    <property type="protein sequence ID" value="MBO0932338.1"/>
    <property type="molecule type" value="Genomic_DNA"/>
</dbReference>
<feature type="transmembrane region" description="Helical" evidence="1">
    <location>
        <begin position="46"/>
        <end position="64"/>
    </location>
</feature>
<keyword evidence="1" id="KW-0472">Membrane</keyword>
<evidence type="ECO:0000256" key="1">
    <source>
        <dbReference type="SAM" id="Phobius"/>
    </source>
</evidence>
<dbReference type="Proteomes" id="UP000664795">
    <property type="component" value="Unassembled WGS sequence"/>
</dbReference>
<accession>A0A939G6Y1</accession>
<keyword evidence="1" id="KW-1133">Transmembrane helix</keyword>
<reference evidence="2 3" key="1">
    <citation type="submission" date="2021-03" db="EMBL/GenBank/DDBJ databases">
        <title>Fibrella sp. HMF5036 genome sequencing and assembly.</title>
        <authorList>
            <person name="Kang H."/>
            <person name="Kim H."/>
            <person name="Bae S."/>
            <person name="Joh K."/>
        </authorList>
    </citation>
    <scope>NUCLEOTIDE SEQUENCE [LARGE SCALE GENOMIC DNA]</scope>
    <source>
        <strain evidence="2 3">HMF5036</strain>
    </source>
</reference>
<name>A0A939G6Y1_9BACT</name>
<organism evidence="2 3">
    <name type="scientific">Fibrella aquatilis</name>
    <dbReference type="NCBI Taxonomy" id="2817059"/>
    <lineage>
        <taxon>Bacteria</taxon>
        <taxon>Pseudomonadati</taxon>
        <taxon>Bacteroidota</taxon>
        <taxon>Cytophagia</taxon>
        <taxon>Cytophagales</taxon>
        <taxon>Spirosomataceae</taxon>
        <taxon>Fibrella</taxon>
    </lineage>
</organism>
<gene>
    <name evidence="2" type="ORF">J2I48_15105</name>
</gene>
<keyword evidence="3" id="KW-1185">Reference proteome</keyword>
<dbReference type="AlphaFoldDB" id="A0A939G6Y1"/>
<feature type="transmembrane region" description="Helical" evidence="1">
    <location>
        <begin position="98"/>
        <end position="116"/>
    </location>
</feature>
<sequence>MKKSFIYLLWAARLVAAIIMLQTLYFKFLGQPESIYIFTKLGVEPWGRIGSGVVELIASTLILIPRTSWIGAFVGLGVMGGAILSHLTILGIDILGDGGYLFGLAVAVAASCLVIIRLTRYEWGAIVYHLLQRLSGNKPANELPARRVM</sequence>
<evidence type="ECO:0000313" key="2">
    <source>
        <dbReference type="EMBL" id="MBO0932338.1"/>
    </source>
</evidence>
<feature type="transmembrane region" description="Helical" evidence="1">
    <location>
        <begin position="71"/>
        <end position="92"/>
    </location>
</feature>